<dbReference type="Pfam" id="PF02517">
    <property type="entry name" value="Rce1-like"/>
    <property type="match status" value="1"/>
</dbReference>
<feature type="domain" description="CAAX prenyl protease 2/Lysostaphin resistance protein A-like" evidence="2">
    <location>
        <begin position="95"/>
        <end position="179"/>
    </location>
</feature>
<feature type="transmembrane region" description="Helical" evidence="1">
    <location>
        <begin position="167"/>
        <end position="189"/>
    </location>
</feature>
<proteinExistence type="predicted"/>
<keyword evidence="1" id="KW-0472">Membrane</keyword>
<dbReference type="EMBL" id="AP024718">
    <property type="protein sequence ID" value="BCX88030.1"/>
    <property type="molecule type" value="Genomic_DNA"/>
</dbReference>
<dbReference type="PANTHER" id="PTHR43592">
    <property type="entry name" value="CAAX AMINO TERMINAL PROTEASE"/>
    <property type="match status" value="1"/>
</dbReference>
<sequence>MAEPLSKGRFLALATVFEGGLLVVALLLGWWLDRNPLAGLRWQGRALSLGLLGTLPLLVFFGVAYRLEIPQMERIKRMLLETLGPLLARCRWHELAYVAALAGICEEALFRGVLQPWFESRWGPWPALLLSNVLFGLAHSVTLLYTVLAMLTGIYLGWLLQVSDGNLLVPVLVHSLYDFAAFLVVVLGYRQQHVAAD</sequence>
<feature type="transmembrane region" description="Helical" evidence="1">
    <location>
        <begin position="12"/>
        <end position="32"/>
    </location>
</feature>
<dbReference type="InterPro" id="IPR003675">
    <property type="entry name" value="Rce1/LyrA-like_dom"/>
</dbReference>
<name>A0AAU9CTT8_9GAMM</name>
<reference evidence="4" key="1">
    <citation type="journal article" date="2024" name="Int. J. Syst. Evol. Microbiol.">
        <title>Methylomarinovum tepidoasis sp. nov., a moderately thermophilic methanotroph of the family Methylothermaceae isolated from a deep-sea hydrothermal field.</title>
        <authorList>
            <person name="Hirayama H."/>
            <person name="Takaki Y."/>
            <person name="Abe M."/>
            <person name="Miyazaki M."/>
            <person name="Uematsu K."/>
            <person name="Matsui Y."/>
            <person name="Takai K."/>
        </authorList>
    </citation>
    <scope>NUCLEOTIDE SEQUENCE [LARGE SCALE GENOMIC DNA]</scope>
    <source>
        <strain evidence="4">IN45</strain>
    </source>
</reference>
<evidence type="ECO:0000256" key="1">
    <source>
        <dbReference type="SAM" id="Phobius"/>
    </source>
</evidence>
<dbReference type="AlphaFoldDB" id="A0AAU9CTT8"/>
<feature type="transmembrane region" description="Helical" evidence="1">
    <location>
        <begin position="44"/>
        <end position="67"/>
    </location>
</feature>
<dbReference type="PANTHER" id="PTHR43592:SF15">
    <property type="entry name" value="CAAX AMINO TERMINAL PROTEASE FAMILY PROTEIN"/>
    <property type="match status" value="1"/>
</dbReference>
<dbReference type="KEGG" id="meiy:MIN45_P0397"/>
<dbReference type="Proteomes" id="UP001321450">
    <property type="component" value="Chromosome"/>
</dbReference>
<evidence type="ECO:0000313" key="3">
    <source>
        <dbReference type="EMBL" id="BCX88030.1"/>
    </source>
</evidence>
<dbReference type="GO" id="GO:0004175">
    <property type="term" value="F:endopeptidase activity"/>
    <property type="evidence" value="ECO:0007669"/>
    <property type="project" value="UniProtKB-ARBA"/>
</dbReference>
<gene>
    <name evidence="3" type="ORF">MIN45_P0397</name>
</gene>
<accession>A0AAU9CTT8</accession>
<keyword evidence="1" id="KW-1133">Transmembrane helix</keyword>
<organism evidence="3 4">
    <name type="scientific">Methylomarinovum tepidoasis</name>
    <dbReference type="NCBI Taxonomy" id="2840183"/>
    <lineage>
        <taxon>Bacteria</taxon>
        <taxon>Pseudomonadati</taxon>
        <taxon>Pseudomonadota</taxon>
        <taxon>Gammaproteobacteria</taxon>
        <taxon>Methylococcales</taxon>
        <taxon>Methylothermaceae</taxon>
        <taxon>Methylomarinovum</taxon>
    </lineage>
</organism>
<dbReference type="RefSeq" id="WP_286293075.1">
    <property type="nucleotide sequence ID" value="NZ_AP024718.1"/>
</dbReference>
<protein>
    <recommendedName>
        <fullName evidence="2">CAAX prenyl protease 2/Lysostaphin resistance protein A-like domain-containing protein</fullName>
    </recommendedName>
</protein>
<evidence type="ECO:0000259" key="2">
    <source>
        <dbReference type="Pfam" id="PF02517"/>
    </source>
</evidence>
<keyword evidence="4" id="KW-1185">Reference proteome</keyword>
<dbReference type="GO" id="GO:0080120">
    <property type="term" value="P:CAAX-box protein maturation"/>
    <property type="evidence" value="ECO:0007669"/>
    <property type="project" value="UniProtKB-ARBA"/>
</dbReference>
<keyword evidence="1" id="KW-0812">Transmembrane</keyword>
<evidence type="ECO:0000313" key="4">
    <source>
        <dbReference type="Proteomes" id="UP001321450"/>
    </source>
</evidence>
<feature type="transmembrane region" description="Helical" evidence="1">
    <location>
        <begin position="134"/>
        <end position="160"/>
    </location>
</feature>